<dbReference type="RefSeq" id="WP_347308549.1">
    <property type="nucleotide sequence ID" value="NZ_JBAJEX010000007.1"/>
</dbReference>
<dbReference type="EMBL" id="JBAJEX010000007">
    <property type="protein sequence ID" value="MEO1767439.1"/>
    <property type="molecule type" value="Genomic_DNA"/>
</dbReference>
<keyword evidence="4" id="KW-1185">Reference proteome</keyword>
<sequence length="250" mass="27369">MDTRLPSPGFDTLRAGLLALLVHLMFFGLLAFGVRWNQQEPEAVMAELWSELPVAPRAAPAPVPAPAHATRPEPRPEPKVEPKVEAAKPDIALKARPEPNKPQPKKAQPTPASEPKPAPKPAISEPDPLQQQLAMIERQQAMAEAARAAAANQSVIGEYKGRIKRKIRSLLNRQPCGDTNVQVEFDITLLPTGQLRSNPLLTRSSGIPACDRAVEYAIVQADPLPVPPQPELFQAFRNLHLIIRPNDPND</sequence>
<feature type="compositionally biased region" description="Basic and acidic residues" evidence="1">
    <location>
        <begin position="70"/>
        <end position="99"/>
    </location>
</feature>
<proteinExistence type="predicted"/>
<evidence type="ECO:0000313" key="3">
    <source>
        <dbReference type="EMBL" id="MEO1767439.1"/>
    </source>
</evidence>
<organism evidence="3 4">
    <name type="scientific">Thiobacter aerophilum</name>
    <dbReference type="NCBI Taxonomy" id="3121275"/>
    <lineage>
        <taxon>Bacteria</taxon>
        <taxon>Pseudomonadati</taxon>
        <taxon>Pseudomonadota</taxon>
        <taxon>Betaproteobacteria</taxon>
        <taxon>Burkholderiales</taxon>
        <taxon>Thiobacteraceae</taxon>
        <taxon>Thiobacter</taxon>
    </lineage>
</organism>
<keyword evidence="2" id="KW-1133">Transmembrane helix</keyword>
<dbReference type="Proteomes" id="UP001482231">
    <property type="component" value="Unassembled WGS sequence"/>
</dbReference>
<evidence type="ECO:0000313" key="4">
    <source>
        <dbReference type="Proteomes" id="UP001482231"/>
    </source>
</evidence>
<evidence type="ECO:0000256" key="2">
    <source>
        <dbReference type="SAM" id="Phobius"/>
    </source>
</evidence>
<evidence type="ECO:0000256" key="1">
    <source>
        <dbReference type="SAM" id="MobiDB-lite"/>
    </source>
</evidence>
<feature type="region of interest" description="Disordered" evidence="1">
    <location>
        <begin position="57"/>
        <end position="126"/>
    </location>
</feature>
<dbReference type="Pfam" id="PF13103">
    <property type="entry name" value="TonB_2"/>
    <property type="match status" value="1"/>
</dbReference>
<keyword evidence="2" id="KW-0812">Transmembrane</keyword>
<reference evidence="3 4" key="1">
    <citation type="submission" date="2024-02" db="EMBL/GenBank/DDBJ databases">
        <title>New thermophilic sulfur-oxidizing bacteria from a hot springs of the Uzon caldera (Kamchatka, Russia).</title>
        <authorList>
            <person name="Dukat A.M."/>
            <person name="Elcheninov A.G."/>
            <person name="Frolov E.N."/>
        </authorList>
    </citation>
    <scope>NUCLEOTIDE SEQUENCE [LARGE SCALE GENOMIC DNA]</scope>
    <source>
        <strain evidence="3 4">AK1</strain>
    </source>
</reference>
<dbReference type="SUPFAM" id="SSF74653">
    <property type="entry name" value="TolA/TonB C-terminal domain"/>
    <property type="match status" value="1"/>
</dbReference>
<comment type="caution">
    <text evidence="3">The sequence shown here is derived from an EMBL/GenBank/DDBJ whole genome shotgun (WGS) entry which is preliminary data.</text>
</comment>
<protein>
    <submittedName>
        <fullName evidence="3">Cell envelope integrity protein TolA</fullName>
    </submittedName>
</protein>
<dbReference type="Gene3D" id="3.30.1150.10">
    <property type="match status" value="1"/>
</dbReference>
<keyword evidence="2" id="KW-0472">Membrane</keyword>
<name>A0ABV0EJ47_9BURK</name>
<gene>
    <name evidence="3" type="ORF">V6E02_09465</name>
</gene>
<accession>A0ABV0EJ47</accession>
<feature type="transmembrane region" description="Helical" evidence="2">
    <location>
        <begin position="12"/>
        <end position="32"/>
    </location>
</feature>